<reference evidence="2 3" key="1">
    <citation type="submission" date="2015-08" db="EMBL/GenBank/DDBJ databases">
        <title>Next Generation Sequencing and Analysis of the Genome of Puccinia sorghi L Schw, the Causal Agent of Maize Common Rust.</title>
        <authorList>
            <person name="Rochi L."/>
            <person name="Burguener G."/>
            <person name="Darino M."/>
            <person name="Turjanski A."/>
            <person name="Kreff E."/>
            <person name="Dieguez M.J."/>
            <person name="Sacco F."/>
        </authorList>
    </citation>
    <scope>NUCLEOTIDE SEQUENCE [LARGE SCALE GENOMIC DNA]</scope>
    <source>
        <strain evidence="2 3">RO10H11247</strain>
    </source>
</reference>
<dbReference type="EMBL" id="LAVV01011320">
    <property type="protein sequence ID" value="KNZ47919.1"/>
    <property type="molecule type" value="Genomic_DNA"/>
</dbReference>
<proteinExistence type="predicted"/>
<evidence type="ECO:0000256" key="1">
    <source>
        <dbReference type="SAM" id="Phobius"/>
    </source>
</evidence>
<keyword evidence="3" id="KW-1185">Reference proteome</keyword>
<protein>
    <submittedName>
        <fullName evidence="2">Uncharacterized protein</fullName>
    </submittedName>
</protein>
<evidence type="ECO:0000313" key="2">
    <source>
        <dbReference type="EMBL" id="KNZ47919.1"/>
    </source>
</evidence>
<keyword evidence="1" id="KW-0472">Membrane</keyword>
<dbReference type="VEuPathDB" id="FungiDB:VP01_6040g1"/>
<feature type="transmembrane region" description="Helical" evidence="1">
    <location>
        <begin position="82"/>
        <end position="103"/>
    </location>
</feature>
<feature type="non-terminal residue" evidence="2">
    <location>
        <position position="1"/>
    </location>
</feature>
<feature type="transmembrane region" description="Helical" evidence="1">
    <location>
        <begin position="177"/>
        <end position="196"/>
    </location>
</feature>
<evidence type="ECO:0000313" key="3">
    <source>
        <dbReference type="Proteomes" id="UP000037035"/>
    </source>
</evidence>
<sequence length="348" mass="40659">STPLYIPQLAIYTLNLDHNRINSNIILILFIEQNLIQFSTQQERLIIFLILMWRKKQTKSVISHIFHFSLSFLLQQHHYKQIILLLGEYSITLIILLLFICSLHDADTGYQISNKQYISYHSQFSILVLKDPLLFTSTILLKNWMQLASPAALTWEKKFASCFELTAKLKGENKSSYFFIASFPFTSYFSLFLSIISLKSQLFHERICVFINSLISFAQMILFCYLRVGSLGKKSTDRKMGEMKIYGQIWPLLFYVGAPCFFFLKFWLNLGRRPLFFRFATPIFSLGFQGSTSPGRSDCVREECRYFWVLLIQCVGVANPSPYSFQYFLPPSTLLTDFQAKKEFFRGR</sequence>
<accession>A0A0L6UH97</accession>
<gene>
    <name evidence="2" type="ORF">VP01_6040g1</name>
</gene>
<keyword evidence="1" id="KW-0812">Transmembrane</keyword>
<organism evidence="2 3">
    <name type="scientific">Puccinia sorghi</name>
    <dbReference type="NCBI Taxonomy" id="27349"/>
    <lineage>
        <taxon>Eukaryota</taxon>
        <taxon>Fungi</taxon>
        <taxon>Dikarya</taxon>
        <taxon>Basidiomycota</taxon>
        <taxon>Pucciniomycotina</taxon>
        <taxon>Pucciniomycetes</taxon>
        <taxon>Pucciniales</taxon>
        <taxon>Pucciniaceae</taxon>
        <taxon>Puccinia</taxon>
    </lineage>
</organism>
<name>A0A0L6UH97_9BASI</name>
<feature type="non-terminal residue" evidence="2">
    <location>
        <position position="348"/>
    </location>
</feature>
<feature type="transmembrane region" description="Helical" evidence="1">
    <location>
        <begin position="248"/>
        <end position="268"/>
    </location>
</feature>
<comment type="caution">
    <text evidence="2">The sequence shown here is derived from an EMBL/GenBank/DDBJ whole genome shotgun (WGS) entry which is preliminary data.</text>
</comment>
<feature type="transmembrane region" description="Helical" evidence="1">
    <location>
        <begin position="208"/>
        <end position="228"/>
    </location>
</feature>
<keyword evidence="1" id="KW-1133">Transmembrane helix</keyword>
<dbReference type="Proteomes" id="UP000037035">
    <property type="component" value="Unassembled WGS sequence"/>
</dbReference>
<dbReference type="AlphaFoldDB" id="A0A0L6UH97"/>